<proteinExistence type="predicted"/>
<comment type="caution">
    <text evidence="2">The sequence shown here is derived from an EMBL/GenBank/DDBJ whole genome shotgun (WGS) entry which is preliminary data.</text>
</comment>
<sequence length="61" mass="7081">MKKAIVLACARLATAAMPSLTLAEQPYRDNHGHHDVRFPPRHAYFYHHRHAAPHDMHESDR</sequence>
<protein>
    <submittedName>
        <fullName evidence="2">Uncharacterized protein</fullName>
    </submittedName>
</protein>
<evidence type="ECO:0000256" key="1">
    <source>
        <dbReference type="SAM" id="SignalP"/>
    </source>
</evidence>
<dbReference type="EMBL" id="JAKLJA010000025">
    <property type="protein sequence ID" value="MCG5076560.1"/>
    <property type="molecule type" value="Genomic_DNA"/>
</dbReference>
<name>A0A9X1RSI4_9BURK</name>
<evidence type="ECO:0000313" key="3">
    <source>
        <dbReference type="Proteomes" id="UP001139308"/>
    </source>
</evidence>
<organism evidence="2 3">
    <name type="scientific">Paraburkholderia tagetis</name>
    <dbReference type="NCBI Taxonomy" id="2913261"/>
    <lineage>
        <taxon>Bacteria</taxon>
        <taxon>Pseudomonadati</taxon>
        <taxon>Pseudomonadota</taxon>
        <taxon>Betaproteobacteria</taxon>
        <taxon>Burkholderiales</taxon>
        <taxon>Burkholderiaceae</taxon>
        <taxon>Paraburkholderia</taxon>
    </lineage>
</organism>
<accession>A0A9X1RSI4</accession>
<keyword evidence="3" id="KW-1185">Reference proteome</keyword>
<reference evidence="2" key="1">
    <citation type="submission" date="2022-01" db="EMBL/GenBank/DDBJ databases">
        <title>Genome sequence and assembly of Parabukholderia sp. RG36.</title>
        <authorList>
            <person name="Chhetri G."/>
        </authorList>
    </citation>
    <scope>NUCLEOTIDE SEQUENCE</scope>
    <source>
        <strain evidence="2">RG36</strain>
    </source>
</reference>
<dbReference type="AlphaFoldDB" id="A0A9X1RSI4"/>
<dbReference type="RefSeq" id="WP_238466483.1">
    <property type="nucleotide sequence ID" value="NZ_JAKLJA010000025.1"/>
</dbReference>
<keyword evidence="1" id="KW-0732">Signal</keyword>
<feature type="chain" id="PRO_5040832185" evidence="1">
    <location>
        <begin position="24"/>
        <end position="61"/>
    </location>
</feature>
<feature type="signal peptide" evidence="1">
    <location>
        <begin position="1"/>
        <end position="23"/>
    </location>
</feature>
<dbReference type="Proteomes" id="UP001139308">
    <property type="component" value="Unassembled WGS sequence"/>
</dbReference>
<evidence type="ECO:0000313" key="2">
    <source>
        <dbReference type="EMBL" id="MCG5076560.1"/>
    </source>
</evidence>
<gene>
    <name evidence="2" type="ORF">L5014_24890</name>
</gene>